<dbReference type="PANTHER" id="PTHR24243">
    <property type="entry name" value="G-PROTEIN COUPLED RECEPTOR"/>
    <property type="match status" value="1"/>
</dbReference>
<keyword evidence="3 9" id="KW-0812">Transmembrane</keyword>
<evidence type="ECO:0000256" key="6">
    <source>
        <dbReference type="ARBA" id="ARBA00023136"/>
    </source>
</evidence>
<keyword evidence="5 9" id="KW-0297">G-protein coupled receptor</keyword>
<dbReference type="InParanoid" id="A0A6P6YMC8"/>
<dbReference type="RefSeq" id="XP_027206350.1">
    <property type="nucleotide sequence ID" value="XM_027350549.1"/>
</dbReference>
<evidence type="ECO:0000259" key="12">
    <source>
        <dbReference type="PROSITE" id="PS50262"/>
    </source>
</evidence>
<dbReference type="Proteomes" id="UP000515146">
    <property type="component" value="Unplaced"/>
</dbReference>
<comment type="similarity">
    <text evidence="2 9">Belongs to the G-protein coupled receptor 1 family.</text>
</comment>
<keyword evidence="7 9" id="KW-0675">Receptor</keyword>
<dbReference type="Gene3D" id="1.20.1070.10">
    <property type="entry name" value="Rhodopsin 7-helix transmembrane proteins"/>
    <property type="match status" value="1"/>
</dbReference>
<dbReference type="GO" id="GO:0004930">
    <property type="term" value="F:G protein-coupled receptor activity"/>
    <property type="evidence" value="ECO:0007669"/>
    <property type="project" value="UniProtKB-KW"/>
</dbReference>
<feature type="non-terminal residue" evidence="14">
    <location>
        <position position="498"/>
    </location>
</feature>
<evidence type="ECO:0000256" key="7">
    <source>
        <dbReference type="ARBA" id="ARBA00023170"/>
    </source>
</evidence>
<comment type="subcellular location">
    <subcellularLocation>
        <location evidence="1">Membrane</location>
        <topology evidence="1">Multi-pass membrane protein</topology>
    </subcellularLocation>
</comment>
<evidence type="ECO:0000256" key="2">
    <source>
        <dbReference type="ARBA" id="ARBA00010663"/>
    </source>
</evidence>
<gene>
    <name evidence="14" type="primary">LOC113799853</name>
</gene>
<accession>A0A6P6YMC8</accession>
<feature type="region of interest" description="Disordered" evidence="10">
    <location>
        <begin position="474"/>
        <end position="498"/>
    </location>
</feature>
<proteinExistence type="inferred from homology"/>
<evidence type="ECO:0000313" key="14">
    <source>
        <dbReference type="RefSeq" id="XP_027206350.1"/>
    </source>
</evidence>
<evidence type="ECO:0000256" key="3">
    <source>
        <dbReference type="ARBA" id="ARBA00022692"/>
    </source>
</evidence>
<dbReference type="PANTHER" id="PTHR24243:SF208">
    <property type="entry name" value="PYROKININ-1 RECEPTOR"/>
    <property type="match status" value="1"/>
</dbReference>
<feature type="transmembrane region" description="Helical" evidence="11">
    <location>
        <begin position="209"/>
        <end position="228"/>
    </location>
</feature>
<name>A0A6P6YMC8_DERPT</name>
<evidence type="ECO:0000256" key="10">
    <source>
        <dbReference type="SAM" id="MobiDB-lite"/>
    </source>
</evidence>
<keyword evidence="13" id="KW-1185">Reference proteome</keyword>
<feature type="transmembrane region" description="Helical" evidence="11">
    <location>
        <begin position="337"/>
        <end position="364"/>
    </location>
</feature>
<dbReference type="SUPFAM" id="SSF81321">
    <property type="entry name" value="Family A G protein-coupled receptor-like"/>
    <property type="match status" value="1"/>
</dbReference>
<evidence type="ECO:0000256" key="9">
    <source>
        <dbReference type="RuleBase" id="RU000688"/>
    </source>
</evidence>
<dbReference type="InterPro" id="IPR017452">
    <property type="entry name" value="GPCR_Rhodpsn_7TM"/>
</dbReference>
<evidence type="ECO:0000256" key="8">
    <source>
        <dbReference type="ARBA" id="ARBA00023224"/>
    </source>
</evidence>
<sequence>MSSIVEQNLLWKAYQQHKSILNNCSIFGLDKQQPQQHIFNTTDQAVNDKNIFGLNFDDDDIHFNNISSYNDNDNNNNDIINNINTNPYVPCDSKIMSDIGSIIKQLDRLIINATNNNNINQHHQILDESLNDDNQSTLLSSQSSFGINQARSDQFYIDYPHDMLHPSMNPSFMPIIITHTITFLIGVIGNSVVIATWSMHGKFRSPTAVFLVSLAIADLLLLLVFVPLETLEYFMITWTGLSSICKMIAYVEAISAMSTVMNLLAVSIERFLVIVYPMRARSWCTMSSTRKGLIIIWSFAFVLSTPVLLTRHTSQITYYNMTTSLTLYYCFDVENDLTFIVAIYQLLVMFVLPALFMVVCYYVVIRQLWSSTRSVNMMTQAENKARQAFVIKMLVLIIILFLLCWGPRLIMNVLVKSGLSTYSSWIYNTRVMCNLLSFIHSALNPFVYGFMSSNFRSMVCSSFGRRRRRLRDRQKFNNNNNTGKNIPLNSHHHDNYNN</sequence>
<dbReference type="SMART" id="SM01381">
    <property type="entry name" value="7TM_GPCR_Srsx"/>
    <property type="match status" value="1"/>
</dbReference>
<dbReference type="AlphaFoldDB" id="A0A6P6YMC8"/>
<organism evidence="13 14">
    <name type="scientific">Dermatophagoides pteronyssinus</name>
    <name type="common">European house dust mite</name>
    <dbReference type="NCBI Taxonomy" id="6956"/>
    <lineage>
        <taxon>Eukaryota</taxon>
        <taxon>Metazoa</taxon>
        <taxon>Ecdysozoa</taxon>
        <taxon>Arthropoda</taxon>
        <taxon>Chelicerata</taxon>
        <taxon>Arachnida</taxon>
        <taxon>Acari</taxon>
        <taxon>Acariformes</taxon>
        <taxon>Sarcoptiformes</taxon>
        <taxon>Astigmata</taxon>
        <taxon>Psoroptidia</taxon>
        <taxon>Analgoidea</taxon>
        <taxon>Pyroglyphidae</taxon>
        <taxon>Dermatophagoidinae</taxon>
        <taxon>Dermatophagoides</taxon>
    </lineage>
</organism>
<reference evidence="14" key="1">
    <citation type="submission" date="2025-08" db="UniProtKB">
        <authorList>
            <consortium name="RefSeq"/>
        </authorList>
    </citation>
    <scope>IDENTIFICATION</scope>
    <source>
        <strain evidence="14">Airmid</strain>
    </source>
</reference>
<evidence type="ECO:0000256" key="1">
    <source>
        <dbReference type="ARBA" id="ARBA00004141"/>
    </source>
</evidence>
<keyword evidence="4 11" id="KW-1133">Transmembrane helix</keyword>
<dbReference type="InterPro" id="IPR000276">
    <property type="entry name" value="GPCR_Rhodpsn"/>
</dbReference>
<keyword evidence="6 11" id="KW-0472">Membrane</keyword>
<dbReference type="OrthoDB" id="6514542at2759"/>
<feature type="transmembrane region" description="Helical" evidence="11">
    <location>
        <begin position="425"/>
        <end position="448"/>
    </location>
</feature>
<dbReference type="PRINTS" id="PR00237">
    <property type="entry name" value="GPCRRHODOPSN"/>
</dbReference>
<evidence type="ECO:0000256" key="11">
    <source>
        <dbReference type="SAM" id="Phobius"/>
    </source>
</evidence>
<feature type="transmembrane region" description="Helical" evidence="11">
    <location>
        <begin position="248"/>
        <end position="272"/>
    </location>
</feature>
<dbReference type="PROSITE" id="PS50262">
    <property type="entry name" value="G_PROTEIN_RECEP_F1_2"/>
    <property type="match status" value="1"/>
</dbReference>
<evidence type="ECO:0000256" key="5">
    <source>
        <dbReference type="ARBA" id="ARBA00023040"/>
    </source>
</evidence>
<protein>
    <submittedName>
        <fullName evidence="14">G-protein coupled receptor 54-like</fullName>
    </submittedName>
</protein>
<dbReference type="OMA" id="RYFVIVM"/>
<feature type="domain" description="G-protein coupled receptors family 1 profile" evidence="12">
    <location>
        <begin position="189"/>
        <end position="448"/>
    </location>
</feature>
<evidence type="ECO:0000256" key="4">
    <source>
        <dbReference type="ARBA" id="ARBA00022989"/>
    </source>
</evidence>
<feature type="transmembrane region" description="Helical" evidence="11">
    <location>
        <begin position="172"/>
        <end position="197"/>
    </location>
</feature>
<feature type="transmembrane region" description="Helical" evidence="11">
    <location>
        <begin position="385"/>
        <end position="405"/>
    </location>
</feature>
<dbReference type="PROSITE" id="PS00237">
    <property type="entry name" value="G_PROTEIN_RECEP_F1_1"/>
    <property type="match status" value="1"/>
</dbReference>
<dbReference type="KEGG" id="dpte:113799853"/>
<keyword evidence="8 9" id="KW-0807">Transducer</keyword>
<dbReference type="GO" id="GO:0005886">
    <property type="term" value="C:plasma membrane"/>
    <property type="evidence" value="ECO:0007669"/>
    <property type="project" value="TreeGrafter"/>
</dbReference>
<evidence type="ECO:0000313" key="13">
    <source>
        <dbReference type="Proteomes" id="UP000515146"/>
    </source>
</evidence>
<feature type="transmembrane region" description="Helical" evidence="11">
    <location>
        <begin position="292"/>
        <end position="309"/>
    </location>
</feature>
<dbReference type="Pfam" id="PF00001">
    <property type="entry name" value="7tm_1"/>
    <property type="match status" value="1"/>
</dbReference>